<dbReference type="RefSeq" id="WP_326617665.1">
    <property type="nucleotide sequence ID" value="NZ_CP109106.1"/>
</dbReference>
<gene>
    <name evidence="2" type="ORF">OG863_09770</name>
</gene>
<keyword evidence="1" id="KW-1133">Transmembrane helix</keyword>
<dbReference type="EMBL" id="CP109106">
    <property type="protein sequence ID" value="WSB68220.1"/>
    <property type="molecule type" value="Genomic_DNA"/>
</dbReference>
<name>A0ABZ1FCX5_9ACTN</name>
<feature type="transmembrane region" description="Helical" evidence="1">
    <location>
        <begin position="100"/>
        <end position="126"/>
    </location>
</feature>
<evidence type="ECO:0000313" key="3">
    <source>
        <dbReference type="Proteomes" id="UP001344251"/>
    </source>
</evidence>
<proteinExistence type="predicted"/>
<keyword evidence="1" id="KW-0472">Membrane</keyword>
<sequence>MMDRLEHLRHHCYAVEDVVPYRHEEAERTIAAVRASMSDDLSNQLASIVDVHRLGRLASNAVSQFRDGVESELAALSEKVAHLYAGRTPSADMTPQMVCAVYAMGFTVSVAMGLAPSALMCAVGFLTNGCVGYLNPDP</sequence>
<dbReference type="Proteomes" id="UP001344251">
    <property type="component" value="Chromosome"/>
</dbReference>
<evidence type="ECO:0000256" key="1">
    <source>
        <dbReference type="SAM" id="Phobius"/>
    </source>
</evidence>
<evidence type="ECO:0000313" key="2">
    <source>
        <dbReference type="EMBL" id="WSB68220.1"/>
    </source>
</evidence>
<organism evidence="2 3">
    <name type="scientific">Streptomyces decoyicus</name>
    <dbReference type="NCBI Taxonomy" id="249567"/>
    <lineage>
        <taxon>Bacteria</taxon>
        <taxon>Bacillati</taxon>
        <taxon>Actinomycetota</taxon>
        <taxon>Actinomycetes</taxon>
        <taxon>Kitasatosporales</taxon>
        <taxon>Streptomycetaceae</taxon>
        <taxon>Streptomyces</taxon>
    </lineage>
</organism>
<protein>
    <submittedName>
        <fullName evidence="2">Uncharacterized protein</fullName>
    </submittedName>
</protein>
<reference evidence="2 3" key="1">
    <citation type="submission" date="2022-10" db="EMBL/GenBank/DDBJ databases">
        <title>The complete genomes of actinobacterial strains from the NBC collection.</title>
        <authorList>
            <person name="Joergensen T.S."/>
            <person name="Alvarez Arevalo M."/>
            <person name="Sterndorff E.B."/>
            <person name="Faurdal D."/>
            <person name="Vuksanovic O."/>
            <person name="Mourched A.-S."/>
            <person name="Charusanti P."/>
            <person name="Shaw S."/>
            <person name="Blin K."/>
            <person name="Weber T."/>
        </authorList>
    </citation>
    <scope>NUCLEOTIDE SEQUENCE [LARGE SCALE GENOMIC DNA]</scope>
    <source>
        <strain evidence="2 3">NBC 01774</strain>
    </source>
</reference>
<keyword evidence="3" id="KW-1185">Reference proteome</keyword>
<accession>A0ABZ1FCX5</accession>
<keyword evidence="1" id="KW-0812">Transmembrane</keyword>